<dbReference type="InterPro" id="IPR000792">
    <property type="entry name" value="Tscrpt_reg_LuxR_C"/>
</dbReference>
<dbReference type="AlphaFoldDB" id="W9GA65"/>
<proteinExistence type="predicted"/>
<dbReference type="CDD" id="cd17535">
    <property type="entry name" value="REC_NarL-like"/>
    <property type="match status" value="1"/>
</dbReference>
<organism evidence="6 7">
    <name type="scientific">Intrasporangium oryzae NRRL B-24470</name>
    <dbReference type="NCBI Taxonomy" id="1386089"/>
    <lineage>
        <taxon>Bacteria</taxon>
        <taxon>Bacillati</taxon>
        <taxon>Actinomycetota</taxon>
        <taxon>Actinomycetes</taxon>
        <taxon>Micrococcales</taxon>
        <taxon>Intrasporangiaceae</taxon>
        <taxon>Intrasporangium</taxon>
    </lineage>
</organism>
<dbReference type="PROSITE" id="PS50110">
    <property type="entry name" value="RESPONSE_REGULATORY"/>
    <property type="match status" value="1"/>
</dbReference>
<dbReference type="PROSITE" id="PS50043">
    <property type="entry name" value="HTH_LUXR_2"/>
    <property type="match status" value="1"/>
</dbReference>
<comment type="caution">
    <text evidence="6">The sequence shown here is derived from an EMBL/GenBank/DDBJ whole genome shotgun (WGS) entry which is preliminary data.</text>
</comment>
<dbReference type="InterPro" id="IPR001789">
    <property type="entry name" value="Sig_transdc_resp-reg_receiver"/>
</dbReference>
<gene>
    <name evidence="6" type="ORF">N865_07715</name>
</gene>
<dbReference type="InterPro" id="IPR036388">
    <property type="entry name" value="WH-like_DNA-bd_sf"/>
</dbReference>
<dbReference type="Gene3D" id="3.40.50.2300">
    <property type="match status" value="1"/>
</dbReference>
<dbReference type="PANTHER" id="PTHR43214">
    <property type="entry name" value="TWO-COMPONENT RESPONSE REGULATOR"/>
    <property type="match status" value="1"/>
</dbReference>
<dbReference type="Pfam" id="PF00072">
    <property type="entry name" value="Response_reg"/>
    <property type="match status" value="1"/>
</dbReference>
<dbReference type="InterPro" id="IPR011006">
    <property type="entry name" value="CheY-like_superfamily"/>
</dbReference>
<dbReference type="RefSeq" id="WP_034805050.1">
    <property type="nucleotide sequence ID" value="NZ_AWSA01000018.1"/>
</dbReference>
<dbReference type="STRING" id="1386089.N865_07715"/>
<evidence type="ECO:0000256" key="2">
    <source>
        <dbReference type="ARBA" id="ARBA00023125"/>
    </source>
</evidence>
<dbReference type="GO" id="GO:0006355">
    <property type="term" value="P:regulation of DNA-templated transcription"/>
    <property type="evidence" value="ECO:0007669"/>
    <property type="project" value="InterPro"/>
</dbReference>
<evidence type="ECO:0000313" key="7">
    <source>
        <dbReference type="Proteomes" id="UP000019489"/>
    </source>
</evidence>
<dbReference type="InterPro" id="IPR016032">
    <property type="entry name" value="Sig_transdc_resp-reg_C-effctor"/>
</dbReference>
<dbReference type="InterPro" id="IPR039420">
    <property type="entry name" value="WalR-like"/>
</dbReference>
<keyword evidence="7" id="KW-1185">Reference proteome</keyword>
<dbReference type="Gene3D" id="1.10.10.10">
    <property type="entry name" value="Winged helix-like DNA-binding domain superfamily/Winged helix DNA-binding domain"/>
    <property type="match status" value="1"/>
</dbReference>
<keyword evidence="2" id="KW-0238">DNA-binding</keyword>
<dbReference type="GO" id="GO:0000160">
    <property type="term" value="P:phosphorelay signal transduction system"/>
    <property type="evidence" value="ECO:0007669"/>
    <property type="project" value="InterPro"/>
</dbReference>
<dbReference type="PRINTS" id="PR00038">
    <property type="entry name" value="HTHLUXR"/>
</dbReference>
<dbReference type="SMART" id="SM00421">
    <property type="entry name" value="HTH_LUXR"/>
    <property type="match status" value="1"/>
</dbReference>
<feature type="domain" description="HTH luxR-type" evidence="4">
    <location>
        <begin position="140"/>
        <end position="205"/>
    </location>
</feature>
<sequence length="216" mass="23345">MRIVVCDDHRMLLEALAGSLRARGHEVVGLAVTPDEALLSVGAHDPDVCLLDLHFPGETSLGALRTMVSDYPRTRVVIFSATADPQAVAGVLALGAAGFLCKSMSMDEICGMLDRAAAGQVAVEASLLQRAFLPPATQDPLWVLRFLTDREWDVLRCITRGQTTQQIAEQLGVRNSTARTHVQNLLTKLGVHSRLEAAALMADHATSDVWPARLRS</sequence>
<dbReference type="CDD" id="cd06170">
    <property type="entry name" value="LuxR_C_like"/>
    <property type="match status" value="1"/>
</dbReference>
<dbReference type="eggNOG" id="COG2197">
    <property type="taxonomic scope" value="Bacteria"/>
</dbReference>
<feature type="domain" description="Response regulatory" evidence="5">
    <location>
        <begin position="2"/>
        <end position="117"/>
    </location>
</feature>
<dbReference type="EMBL" id="AWSA01000018">
    <property type="protein sequence ID" value="EWT01728.1"/>
    <property type="molecule type" value="Genomic_DNA"/>
</dbReference>
<evidence type="ECO:0000256" key="3">
    <source>
        <dbReference type="PROSITE-ProRule" id="PRU00169"/>
    </source>
</evidence>
<dbReference type="SUPFAM" id="SSF52172">
    <property type="entry name" value="CheY-like"/>
    <property type="match status" value="1"/>
</dbReference>
<evidence type="ECO:0000313" key="6">
    <source>
        <dbReference type="EMBL" id="EWT01728.1"/>
    </source>
</evidence>
<accession>W9GA65</accession>
<dbReference type="InterPro" id="IPR058245">
    <property type="entry name" value="NreC/VraR/RcsB-like_REC"/>
</dbReference>
<protein>
    <submittedName>
        <fullName evidence="6">Transcriptional regulator</fullName>
    </submittedName>
</protein>
<dbReference type="OrthoDB" id="9808843at2"/>
<dbReference type="SUPFAM" id="SSF46894">
    <property type="entry name" value="C-terminal effector domain of the bipartite response regulators"/>
    <property type="match status" value="1"/>
</dbReference>
<dbReference type="SMART" id="SM00448">
    <property type="entry name" value="REC"/>
    <property type="match status" value="1"/>
</dbReference>
<keyword evidence="1 3" id="KW-0597">Phosphoprotein</keyword>
<name>W9GA65_9MICO</name>
<evidence type="ECO:0000256" key="1">
    <source>
        <dbReference type="ARBA" id="ARBA00022553"/>
    </source>
</evidence>
<reference evidence="6 7" key="1">
    <citation type="submission" date="2013-08" db="EMBL/GenBank/DDBJ databases">
        <title>Intrasporangium oryzae NRRL B-24470.</title>
        <authorList>
            <person name="Liu H."/>
            <person name="Wang G."/>
        </authorList>
    </citation>
    <scope>NUCLEOTIDE SEQUENCE [LARGE SCALE GENOMIC DNA]</scope>
    <source>
        <strain evidence="6 7">NRRL B-24470</strain>
    </source>
</reference>
<evidence type="ECO:0000259" key="5">
    <source>
        <dbReference type="PROSITE" id="PS50110"/>
    </source>
</evidence>
<dbReference type="Pfam" id="PF00196">
    <property type="entry name" value="GerE"/>
    <property type="match status" value="1"/>
</dbReference>
<dbReference type="GO" id="GO:0003677">
    <property type="term" value="F:DNA binding"/>
    <property type="evidence" value="ECO:0007669"/>
    <property type="project" value="UniProtKB-KW"/>
</dbReference>
<evidence type="ECO:0000259" key="4">
    <source>
        <dbReference type="PROSITE" id="PS50043"/>
    </source>
</evidence>
<dbReference type="Proteomes" id="UP000019489">
    <property type="component" value="Unassembled WGS sequence"/>
</dbReference>
<feature type="modified residue" description="4-aspartylphosphate" evidence="3">
    <location>
        <position position="52"/>
    </location>
</feature>